<evidence type="ECO:0000259" key="4">
    <source>
        <dbReference type="PROSITE" id="PS01124"/>
    </source>
</evidence>
<dbReference type="GO" id="GO:0003700">
    <property type="term" value="F:DNA-binding transcription factor activity"/>
    <property type="evidence" value="ECO:0007669"/>
    <property type="project" value="InterPro"/>
</dbReference>
<dbReference type="Gene3D" id="1.10.10.60">
    <property type="entry name" value="Homeodomain-like"/>
    <property type="match status" value="1"/>
</dbReference>
<dbReference type="PANTHER" id="PTHR43280:SF10">
    <property type="entry name" value="REGULATORY PROTEIN POCR"/>
    <property type="match status" value="1"/>
</dbReference>
<dbReference type="AlphaFoldDB" id="A0A7X8XXH7"/>
<dbReference type="Proteomes" id="UP000585050">
    <property type="component" value="Unassembled WGS sequence"/>
</dbReference>
<dbReference type="PANTHER" id="PTHR43280">
    <property type="entry name" value="ARAC-FAMILY TRANSCRIPTIONAL REGULATOR"/>
    <property type="match status" value="1"/>
</dbReference>
<comment type="caution">
    <text evidence="5">The sequence shown here is derived from an EMBL/GenBank/DDBJ whole genome shotgun (WGS) entry which is preliminary data.</text>
</comment>
<name>A0A7X8XXH7_9BACT</name>
<reference evidence="5 6" key="1">
    <citation type="submission" date="2020-04" db="EMBL/GenBank/DDBJ databases">
        <title>Flammeovirga sp. SR4, a novel species isolated from seawater.</title>
        <authorList>
            <person name="Wang X."/>
        </authorList>
    </citation>
    <scope>NUCLEOTIDE SEQUENCE [LARGE SCALE GENOMIC DNA]</scope>
    <source>
        <strain evidence="5 6">SR4</strain>
    </source>
</reference>
<sequence>MIDLLTLKIKNMVCDRCIHVVWQTLLDIDASVDRVELGTVYLQVPLSKDQQTLLEQKLGALGFEILNDKQKEVVESVKNFIHDKFQNLSMTTWSENFSDQLQKHIGKDYSYVSKLFSLTEGVTIEKFLSKQKIEKSKELISYDEMSLAEIADLLGFSSSQYLSSKFKQTIGLTPSEFKKQMHKPMRKSLDEI</sequence>
<keyword evidence="3" id="KW-0804">Transcription</keyword>
<dbReference type="PROSITE" id="PS01124">
    <property type="entry name" value="HTH_ARAC_FAMILY_2"/>
    <property type="match status" value="1"/>
</dbReference>
<dbReference type="Pfam" id="PF12833">
    <property type="entry name" value="HTH_18"/>
    <property type="match status" value="1"/>
</dbReference>
<evidence type="ECO:0000313" key="6">
    <source>
        <dbReference type="Proteomes" id="UP000585050"/>
    </source>
</evidence>
<feature type="domain" description="HTH araC/xylS-type" evidence="4">
    <location>
        <begin position="75"/>
        <end position="180"/>
    </location>
</feature>
<dbReference type="InterPro" id="IPR018062">
    <property type="entry name" value="HTH_AraC-typ_CS"/>
</dbReference>
<evidence type="ECO:0000256" key="3">
    <source>
        <dbReference type="ARBA" id="ARBA00023163"/>
    </source>
</evidence>
<gene>
    <name evidence="5" type="ORF">HGP29_18790</name>
</gene>
<organism evidence="5 6">
    <name type="scientific">Flammeovirga agarivorans</name>
    <dbReference type="NCBI Taxonomy" id="2726742"/>
    <lineage>
        <taxon>Bacteria</taxon>
        <taxon>Pseudomonadati</taxon>
        <taxon>Bacteroidota</taxon>
        <taxon>Cytophagia</taxon>
        <taxon>Cytophagales</taxon>
        <taxon>Flammeovirgaceae</taxon>
        <taxon>Flammeovirga</taxon>
    </lineage>
</organism>
<accession>A0A7X8XXH7</accession>
<dbReference type="PROSITE" id="PS00041">
    <property type="entry name" value="HTH_ARAC_FAMILY_1"/>
    <property type="match status" value="1"/>
</dbReference>
<dbReference type="InterPro" id="IPR018060">
    <property type="entry name" value="HTH_AraC"/>
</dbReference>
<dbReference type="EMBL" id="JABAIL010000005">
    <property type="protein sequence ID" value="NLR93257.1"/>
    <property type="molecule type" value="Genomic_DNA"/>
</dbReference>
<keyword evidence="6" id="KW-1185">Reference proteome</keyword>
<keyword evidence="2" id="KW-0238">DNA-binding</keyword>
<protein>
    <submittedName>
        <fullName evidence="5">Helix-turn-helix transcriptional regulator</fullName>
    </submittedName>
</protein>
<dbReference type="InterPro" id="IPR009057">
    <property type="entry name" value="Homeodomain-like_sf"/>
</dbReference>
<proteinExistence type="predicted"/>
<evidence type="ECO:0000313" key="5">
    <source>
        <dbReference type="EMBL" id="NLR93257.1"/>
    </source>
</evidence>
<dbReference type="RefSeq" id="WP_168883953.1">
    <property type="nucleotide sequence ID" value="NZ_JABAIL010000005.1"/>
</dbReference>
<dbReference type="SUPFAM" id="SSF46689">
    <property type="entry name" value="Homeodomain-like"/>
    <property type="match status" value="1"/>
</dbReference>
<dbReference type="SMART" id="SM00342">
    <property type="entry name" value="HTH_ARAC"/>
    <property type="match status" value="1"/>
</dbReference>
<dbReference type="GO" id="GO:0043565">
    <property type="term" value="F:sequence-specific DNA binding"/>
    <property type="evidence" value="ECO:0007669"/>
    <property type="project" value="InterPro"/>
</dbReference>
<evidence type="ECO:0000256" key="1">
    <source>
        <dbReference type="ARBA" id="ARBA00023015"/>
    </source>
</evidence>
<evidence type="ECO:0000256" key="2">
    <source>
        <dbReference type="ARBA" id="ARBA00023125"/>
    </source>
</evidence>
<keyword evidence="1" id="KW-0805">Transcription regulation</keyword>